<evidence type="ECO:0000256" key="3">
    <source>
        <dbReference type="ARBA" id="ARBA00022801"/>
    </source>
</evidence>
<reference evidence="6 7" key="1">
    <citation type="submission" date="2023-07" db="EMBL/GenBank/DDBJ databases">
        <title>Comparative genomics of wheat-associated soil bacteria to identify genetic determinants of phenazine resistance.</title>
        <authorList>
            <person name="Mouncey N."/>
        </authorList>
    </citation>
    <scope>NUCLEOTIDE SEQUENCE [LARGE SCALE GENOMIC DNA]</scope>
    <source>
        <strain evidence="6 7">B2I6</strain>
    </source>
</reference>
<protein>
    <submittedName>
        <fullName evidence="6">ADP-ribose pyrophosphatase YjhB (NUDIX family)</fullName>
    </submittedName>
</protein>
<dbReference type="Gene3D" id="3.90.79.10">
    <property type="entry name" value="Nucleoside Triphosphate Pyrophosphohydrolase"/>
    <property type="match status" value="1"/>
</dbReference>
<dbReference type="InterPro" id="IPR020084">
    <property type="entry name" value="NUDIX_hydrolase_CS"/>
</dbReference>
<accession>A0ABU0NWD1</accession>
<dbReference type="InterPro" id="IPR015797">
    <property type="entry name" value="NUDIX_hydrolase-like_dom_sf"/>
</dbReference>
<dbReference type="PROSITE" id="PS00893">
    <property type="entry name" value="NUDIX_BOX"/>
    <property type="match status" value="1"/>
</dbReference>
<comment type="similarity">
    <text evidence="2 4">Belongs to the Nudix hydrolase family.</text>
</comment>
<comment type="cofactor">
    <cofactor evidence="1">
        <name>Mg(2+)</name>
        <dbReference type="ChEBI" id="CHEBI:18420"/>
    </cofactor>
</comment>
<sequence length="175" mass="19375">MGIGPPDLIACRLGRHCLMSRIDYFRDPNAPQANSVVPSVTAVVRDDAGRLLLIHKTDNDLWALPGGGHDIGERIADTVVREVLEETGIDVEVDNIAGLYTDPQHVLAYDDGEVRQQFSICFRAHPVGGTLRTSSESKEVRWIDPADLDGLDIHPSMMLRIRHGLDDARREPYIG</sequence>
<dbReference type="InterPro" id="IPR000086">
    <property type="entry name" value="NUDIX_hydrolase_dom"/>
</dbReference>
<evidence type="ECO:0000256" key="1">
    <source>
        <dbReference type="ARBA" id="ARBA00001946"/>
    </source>
</evidence>
<name>A0ABU0NWD1_STRRH</name>
<organism evidence="6 7">
    <name type="scientific">Streptomyces rishiriensis</name>
    <dbReference type="NCBI Taxonomy" id="68264"/>
    <lineage>
        <taxon>Bacteria</taxon>
        <taxon>Bacillati</taxon>
        <taxon>Actinomycetota</taxon>
        <taxon>Actinomycetes</taxon>
        <taxon>Kitasatosporales</taxon>
        <taxon>Streptomycetaceae</taxon>
        <taxon>Streptomyces</taxon>
    </lineage>
</organism>
<evidence type="ECO:0000259" key="5">
    <source>
        <dbReference type="PROSITE" id="PS51462"/>
    </source>
</evidence>
<evidence type="ECO:0000256" key="2">
    <source>
        <dbReference type="ARBA" id="ARBA00005582"/>
    </source>
</evidence>
<comment type="caution">
    <text evidence="6">The sequence shown here is derived from an EMBL/GenBank/DDBJ whole genome shotgun (WGS) entry which is preliminary data.</text>
</comment>
<gene>
    <name evidence="6" type="ORF">QF030_005614</name>
</gene>
<proteinExistence type="inferred from homology"/>
<dbReference type="Proteomes" id="UP001230654">
    <property type="component" value="Unassembled WGS sequence"/>
</dbReference>
<keyword evidence="7" id="KW-1185">Reference proteome</keyword>
<dbReference type="Pfam" id="PF00293">
    <property type="entry name" value="NUDIX"/>
    <property type="match status" value="1"/>
</dbReference>
<dbReference type="InterPro" id="IPR020476">
    <property type="entry name" value="Nudix_hydrolase"/>
</dbReference>
<dbReference type="PROSITE" id="PS51462">
    <property type="entry name" value="NUDIX"/>
    <property type="match status" value="1"/>
</dbReference>
<dbReference type="EMBL" id="JAUSWV010000002">
    <property type="protein sequence ID" value="MDQ0583436.1"/>
    <property type="molecule type" value="Genomic_DNA"/>
</dbReference>
<dbReference type="PANTHER" id="PTHR43046:SF16">
    <property type="entry name" value="ADP-RIBOSE PYROPHOSPHATASE YJHB-RELATED"/>
    <property type="match status" value="1"/>
</dbReference>
<dbReference type="SUPFAM" id="SSF55811">
    <property type="entry name" value="Nudix"/>
    <property type="match status" value="1"/>
</dbReference>
<keyword evidence="3 4" id="KW-0378">Hydrolase</keyword>
<feature type="domain" description="Nudix hydrolase" evidence="5">
    <location>
        <begin position="35"/>
        <end position="165"/>
    </location>
</feature>
<evidence type="ECO:0000313" key="6">
    <source>
        <dbReference type="EMBL" id="MDQ0583436.1"/>
    </source>
</evidence>
<dbReference type="PANTHER" id="PTHR43046">
    <property type="entry name" value="GDP-MANNOSE MANNOSYL HYDROLASE"/>
    <property type="match status" value="1"/>
</dbReference>
<evidence type="ECO:0000256" key="4">
    <source>
        <dbReference type="RuleBase" id="RU003476"/>
    </source>
</evidence>
<dbReference type="PRINTS" id="PR00502">
    <property type="entry name" value="NUDIXFAMILY"/>
</dbReference>
<evidence type="ECO:0000313" key="7">
    <source>
        <dbReference type="Proteomes" id="UP001230654"/>
    </source>
</evidence>